<dbReference type="InterPro" id="IPR000894">
    <property type="entry name" value="RuBisCO_ssu_dom"/>
</dbReference>
<sequence length="141" mass="16405">MYLRHGAFSYLPELTDDEVAAQIRYALDNGWPVSIEYTDDPHPRNVYWEMWGLPLFDLTEPDAVLHEIHDCRAAFPRHYVRVLAYDARLGRQTTALSFLVQRPPHEPGFRLERTEATDRVQRYTLQPYATEAPAGARYSPE</sequence>
<evidence type="ECO:0000313" key="7">
    <source>
        <dbReference type="Proteomes" id="UP000578112"/>
    </source>
</evidence>
<reference evidence="6 7" key="1">
    <citation type="submission" date="2020-08" db="EMBL/GenBank/DDBJ databases">
        <title>Sequencing the genomes of 1000 actinobacteria strains.</title>
        <authorList>
            <person name="Klenk H.-P."/>
        </authorList>
    </citation>
    <scope>NUCLEOTIDE SEQUENCE [LARGE SCALE GENOMIC DNA]</scope>
    <source>
        <strain evidence="6 7">DSM 43149</strain>
    </source>
</reference>
<dbReference type="InterPro" id="IPR036385">
    <property type="entry name" value="RuBisCO_ssu_sf"/>
</dbReference>
<dbReference type="PANTHER" id="PTHR31262:SF23">
    <property type="entry name" value="RIBULOSE BISPHOSPHATE CARBOXYLASE SMALL SUBUNIT"/>
    <property type="match status" value="1"/>
</dbReference>
<dbReference type="CDD" id="cd03527">
    <property type="entry name" value="RuBisCO_small"/>
    <property type="match status" value="1"/>
</dbReference>
<organism evidence="6 7">
    <name type="scientific">Actinoplanes digitatis</name>
    <dbReference type="NCBI Taxonomy" id="1868"/>
    <lineage>
        <taxon>Bacteria</taxon>
        <taxon>Bacillati</taxon>
        <taxon>Actinomycetota</taxon>
        <taxon>Actinomycetes</taxon>
        <taxon>Micromonosporales</taxon>
        <taxon>Micromonosporaceae</taxon>
        <taxon>Actinoplanes</taxon>
    </lineage>
</organism>
<comment type="miscellaneous">
    <text evidence="4">The basic functional RuBisCO is composed of a large chain homodimer in a 'head-to-tail' conformation. In form I RuBisCO this homodimer is arranged in a barrel-like tetramer with the small subunits forming a tetrameric 'cap' on each end of the 'barrel'.</text>
</comment>
<dbReference type="SMART" id="SM00961">
    <property type="entry name" value="RuBisCO_small"/>
    <property type="match status" value="1"/>
</dbReference>
<evidence type="ECO:0000259" key="5">
    <source>
        <dbReference type="SMART" id="SM00961"/>
    </source>
</evidence>
<evidence type="ECO:0000256" key="1">
    <source>
        <dbReference type="ARBA" id="ARBA00022567"/>
    </source>
</evidence>
<dbReference type="PANTHER" id="PTHR31262">
    <property type="entry name" value="RIBULOSE BISPHOSPHATE CARBOXYLASE SMALL CHAIN 1, CHLOROPLASTIC"/>
    <property type="match status" value="1"/>
</dbReference>
<protein>
    <recommendedName>
        <fullName evidence="4">Ribulose bisphosphate carboxylase small subunit</fullName>
        <shortName evidence="4">RuBisCO small subunit</shortName>
    </recommendedName>
</protein>
<dbReference type="Pfam" id="PF00101">
    <property type="entry name" value="RuBisCO_small"/>
    <property type="match status" value="1"/>
</dbReference>
<gene>
    <name evidence="4" type="primary">cbbS</name>
    <name evidence="6" type="ORF">BJ971_004605</name>
</gene>
<dbReference type="GO" id="GO:0016984">
    <property type="term" value="F:ribulose-bisphosphate carboxylase activity"/>
    <property type="evidence" value="ECO:0007669"/>
    <property type="project" value="UniProtKB-UniRule"/>
</dbReference>
<feature type="domain" description="Ribulose bisphosphate carboxylase small subunit" evidence="5">
    <location>
        <begin position="4"/>
        <end position="103"/>
    </location>
</feature>
<dbReference type="EMBL" id="JACHNH010000001">
    <property type="protein sequence ID" value="MBB4764049.1"/>
    <property type="molecule type" value="Genomic_DNA"/>
</dbReference>
<evidence type="ECO:0000256" key="3">
    <source>
        <dbReference type="ARBA" id="ARBA00038826"/>
    </source>
</evidence>
<keyword evidence="2 4" id="KW-0120">Carbon dioxide fixation</keyword>
<evidence type="ECO:0000256" key="2">
    <source>
        <dbReference type="ARBA" id="ARBA00023300"/>
    </source>
</evidence>
<comment type="subunit">
    <text evidence="3 4">Heterohexadecamer of 8 large and 8 small subunits.</text>
</comment>
<comment type="similarity">
    <text evidence="4">Belongs to the RuBisCO small chain family.</text>
</comment>
<dbReference type="GO" id="GO:0019253">
    <property type="term" value="P:reductive pentose-phosphate cycle"/>
    <property type="evidence" value="ECO:0007669"/>
    <property type="project" value="UniProtKB-UniRule"/>
</dbReference>
<evidence type="ECO:0000313" key="6">
    <source>
        <dbReference type="EMBL" id="MBB4764049.1"/>
    </source>
</evidence>
<accession>A0A7W7I0C9</accession>
<proteinExistence type="inferred from homology"/>
<dbReference type="Gene3D" id="3.30.190.10">
    <property type="entry name" value="Ribulose bisphosphate carboxylase, small subunit"/>
    <property type="match status" value="1"/>
</dbReference>
<dbReference type="RefSeq" id="WP_184995282.1">
    <property type="nucleotide sequence ID" value="NZ_BOMK01000024.1"/>
</dbReference>
<dbReference type="AlphaFoldDB" id="A0A7W7I0C9"/>
<keyword evidence="6" id="KW-0456">Lyase</keyword>
<comment type="caution">
    <text evidence="6">The sequence shown here is derived from an EMBL/GenBank/DDBJ whole genome shotgun (WGS) entry which is preliminary data.</text>
</comment>
<keyword evidence="1 4" id="KW-0113">Calvin cycle</keyword>
<keyword evidence="7" id="KW-1185">Reference proteome</keyword>
<dbReference type="SUPFAM" id="SSF55239">
    <property type="entry name" value="RuBisCO, small subunit"/>
    <property type="match status" value="1"/>
</dbReference>
<dbReference type="InterPro" id="IPR024681">
    <property type="entry name" value="RuBisCO_ssu"/>
</dbReference>
<comment type="function">
    <text evidence="4">RuBisCO catalyzes two reactions: the carboxylation of D-ribulose 1,5-bisphosphate, the primary event in carbon dioxide fixation, as well as the oxidative fragmentation of the pentose substrate. Both reactions occur simultaneously and in competition at the same active site. Although the small subunit is not catalytic it is essential for maximal activity.</text>
</comment>
<dbReference type="HAMAP" id="MF_00859">
    <property type="entry name" value="RuBisCO_S_bact"/>
    <property type="match status" value="1"/>
</dbReference>
<dbReference type="Proteomes" id="UP000578112">
    <property type="component" value="Unassembled WGS sequence"/>
</dbReference>
<name>A0A7W7I0C9_9ACTN</name>
<evidence type="ECO:0000256" key="4">
    <source>
        <dbReference type="HAMAP-Rule" id="MF_00859"/>
    </source>
</evidence>